<evidence type="ECO:0000313" key="2">
    <source>
        <dbReference type="EMBL" id="KAH7367030.1"/>
    </source>
</evidence>
<reference evidence="2" key="1">
    <citation type="journal article" date="2021" name="Nat. Commun.">
        <title>Genetic determinants of endophytism in the Arabidopsis root mycobiome.</title>
        <authorList>
            <person name="Mesny F."/>
            <person name="Miyauchi S."/>
            <person name="Thiergart T."/>
            <person name="Pickel B."/>
            <person name="Atanasova L."/>
            <person name="Karlsson M."/>
            <person name="Huettel B."/>
            <person name="Barry K.W."/>
            <person name="Haridas S."/>
            <person name="Chen C."/>
            <person name="Bauer D."/>
            <person name="Andreopoulos W."/>
            <person name="Pangilinan J."/>
            <person name="LaButti K."/>
            <person name="Riley R."/>
            <person name="Lipzen A."/>
            <person name="Clum A."/>
            <person name="Drula E."/>
            <person name="Henrissat B."/>
            <person name="Kohler A."/>
            <person name="Grigoriev I.V."/>
            <person name="Martin F.M."/>
            <person name="Hacquard S."/>
        </authorList>
    </citation>
    <scope>NUCLEOTIDE SEQUENCE</scope>
    <source>
        <strain evidence="2">MPI-CAGE-AT-0016</strain>
    </source>
</reference>
<sequence>MTPGPCLGACVFAALQAQIGGDPLVAKQRRGPSALIPETQTSAKQRQAGREMDGNKRSRLCKKENRRGKGQGRSAVCTCRCRQCWRSDGVKIGGSRAAGVWEDWIARLEEEGTSWENGLGTSRDHPDIFRRSPSGLPVSHECFNRAPEQNNRPTVQAHRVHITRLPGGIGPFATRGVCLLEDWGRGSGQHVRPGQLAPDPGVKTGCPAVTHSSSVLTEPPRTKVMPGRGK</sequence>
<dbReference type="Proteomes" id="UP000813385">
    <property type="component" value="Unassembled WGS sequence"/>
</dbReference>
<dbReference type="AlphaFoldDB" id="A0A8K0TKW2"/>
<accession>A0A8K0TKW2</accession>
<dbReference type="EMBL" id="JAGPXD010000002">
    <property type="protein sequence ID" value="KAH7367030.1"/>
    <property type="molecule type" value="Genomic_DNA"/>
</dbReference>
<feature type="region of interest" description="Disordered" evidence="1">
    <location>
        <begin position="207"/>
        <end position="230"/>
    </location>
</feature>
<feature type="region of interest" description="Disordered" evidence="1">
    <location>
        <begin position="30"/>
        <end position="58"/>
    </location>
</feature>
<evidence type="ECO:0000313" key="3">
    <source>
        <dbReference type="Proteomes" id="UP000813385"/>
    </source>
</evidence>
<proteinExistence type="predicted"/>
<comment type="caution">
    <text evidence="2">The sequence shown here is derived from an EMBL/GenBank/DDBJ whole genome shotgun (WGS) entry which is preliminary data.</text>
</comment>
<gene>
    <name evidence="2" type="ORF">B0T11DRAFT_294895</name>
</gene>
<keyword evidence="3" id="KW-1185">Reference proteome</keyword>
<protein>
    <submittedName>
        <fullName evidence="2">Uncharacterized protein</fullName>
    </submittedName>
</protein>
<name>A0A8K0TKW2_9PEZI</name>
<organism evidence="2 3">
    <name type="scientific">Plectosphaerella cucumerina</name>
    <dbReference type="NCBI Taxonomy" id="40658"/>
    <lineage>
        <taxon>Eukaryota</taxon>
        <taxon>Fungi</taxon>
        <taxon>Dikarya</taxon>
        <taxon>Ascomycota</taxon>
        <taxon>Pezizomycotina</taxon>
        <taxon>Sordariomycetes</taxon>
        <taxon>Hypocreomycetidae</taxon>
        <taxon>Glomerellales</taxon>
        <taxon>Plectosphaerellaceae</taxon>
        <taxon>Plectosphaerella</taxon>
    </lineage>
</organism>
<evidence type="ECO:0000256" key="1">
    <source>
        <dbReference type="SAM" id="MobiDB-lite"/>
    </source>
</evidence>